<dbReference type="Proteomes" id="UP001138500">
    <property type="component" value="Unassembled WGS sequence"/>
</dbReference>
<reference evidence="1 2" key="1">
    <citation type="journal article" date="2018" name="IMA Fungus">
        <title>IMA Genome-F 10: Nine draft genome sequences of Claviceps purpurea s.lat., including C. arundinis, C. humidiphila, and C. cf. spartinae, pseudomolecules for the pitch canker pathogen Fusarium circinatum, draft genome of Davidsoniella eucalypti, Grosmannia galeiformis, Quambalaria eucalypti, and Teratosphaeria destructans.</title>
        <authorList>
            <person name="Wingfield B.D."/>
            <person name="Liu M."/>
            <person name="Nguyen H.D."/>
            <person name="Lane F.A."/>
            <person name="Morgan S.W."/>
            <person name="De Vos L."/>
            <person name="Wilken P.M."/>
            <person name="Duong T.A."/>
            <person name="Aylward J."/>
            <person name="Coetzee M.P."/>
            <person name="Dadej K."/>
            <person name="De Beer Z.W."/>
            <person name="Findlay W."/>
            <person name="Havenga M."/>
            <person name="Kolarik M."/>
            <person name="Menzies J.G."/>
            <person name="Naidoo K."/>
            <person name="Pochopski O."/>
            <person name="Shoukouhi P."/>
            <person name="Santana Q.C."/>
            <person name="Seifert K.A."/>
            <person name="Soal N."/>
            <person name="Steenkamp E.T."/>
            <person name="Tatham C.T."/>
            <person name="van der Nest M.A."/>
            <person name="Wingfield M.J."/>
        </authorList>
    </citation>
    <scope>NUCLEOTIDE SEQUENCE [LARGE SCALE GENOMIC DNA]</scope>
    <source>
        <strain evidence="1">CMW44962</strain>
    </source>
</reference>
<accession>A0A9W7SWN9</accession>
<dbReference type="CDD" id="cd10170">
    <property type="entry name" value="ASKHA_NBD_HSP70"/>
    <property type="match status" value="1"/>
</dbReference>
<dbReference type="SUPFAM" id="SSF53067">
    <property type="entry name" value="Actin-like ATPase domain"/>
    <property type="match status" value="1"/>
</dbReference>
<dbReference type="PANTHER" id="PTHR42749">
    <property type="entry name" value="CELL SHAPE-DETERMINING PROTEIN MREB"/>
    <property type="match status" value="1"/>
</dbReference>
<keyword evidence="2" id="KW-1185">Reference proteome</keyword>
<sequence length="627" mass="70603">MLVEGWAPDIVVGIDFGMTSTGVAYSTAPEWAEPRTIMHWPGKASWETRSKVDTCVSYSAITQTLQNWGFECDEDDPSVEVNKLFKLFLDPRYVDNSGCAPSQDEIKQWYVDYLASLHLYVQRYCQERIPRFASKNVEWLFSIPTTWKEPSMMAEIERMIREAAFGKQSEHRISVSLTEAEAAAIYVSKQQMQRGDIFLVCDAGGGTTDINILKVISASRGGTQLEPLQWNEGAAIGSTLIDYKVEKLLLERLARIQGVLDTDPEAIVRDMIRTRFMSYKCAFGSSAMNAPSLILPIPGMPPGQDIEYAGIENSNLILLGEELQRIFDEQIAKICSLIDTQLQIVMNTHIGEKISYLVLSGGLGSSPYVRRKLQERYERTCGLQPYNARNMTVLIASEPQLAVVHGLVLARAQALRGGSEILSVRKCPLSYGIVCREVYDPAKHRGEEVTKDPYDNKKWAEGQVSWFIKQGQLVSIKDGVSQRFRHKVALGREREPWRTKIVTSSLPPDQLPRSLKSGGVQQVCTVETVLDASDMVLRNDKWYHLRKMYSIAEFDVRLLVGTGLHFEIWGRKGCMSRGHEEIAVHWEMPDGDAFAVHELDGMHPYDGTPELDSLQKLGEVHELEGLY</sequence>
<comment type="caution">
    <text evidence="1">The sequence shown here is derived from an EMBL/GenBank/DDBJ whole genome shotgun (WGS) entry which is preliminary data.</text>
</comment>
<protein>
    <submittedName>
        <fullName evidence="1">Hsp70 family chaperone</fullName>
    </submittedName>
</protein>
<dbReference type="OrthoDB" id="2394218at2759"/>
<proteinExistence type="predicted"/>
<name>A0A9W7SWN9_9PEZI</name>
<dbReference type="EMBL" id="RIBY02000879">
    <property type="protein sequence ID" value="KAH9836420.1"/>
    <property type="molecule type" value="Genomic_DNA"/>
</dbReference>
<dbReference type="Gene3D" id="3.30.420.40">
    <property type="match status" value="2"/>
</dbReference>
<dbReference type="AlphaFoldDB" id="A0A9W7SWN9"/>
<reference evidence="1 2" key="2">
    <citation type="journal article" date="2021" name="Curr. Genet.">
        <title>Genetic response to nitrogen starvation in the aggressive Eucalyptus foliar pathogen Teratosphaeria destructans.</title>
        <authorList>
            <person name="Havenga M."/>
            <person name="Wingfield B.D."/>
            <person name="Wingfield M.J."/>
            <person name="Dreyer L.L."/>
            <person name="Roets F."/>
            <person name="Aylward J."/>
        </authorList>
    </citation>
    <scope>NUCLEOTIDE SEQUENCE [LARGE SCALE GENOMIC DNA]</scope>
    <source>
        <strain evidence="1">CMW44962</strain>
    </source>
</reference>
<dbReference type="PANTHER" id="PTHR42749:SF1">
    <property type="entry name" value="CELL SHAPE-DETERMINING PROTEIN MREB"/>
    <property type="match status" value="1"/>
</dbReference>
<organism evidence="1 2">
    <name type="scientific">Teratosphaeria destructans</name>
    <dbReference type="NCBI Taxonomy" id="418781"/>
    <lineage>
        <taxon>Eukaryota</taxon>
        <taxon>Fungi</taxon>
        <taxon>Dikarya</taxon>
        <taxon>Ascomycota</taxon>
        <taxon>Pezizomycotina</taxon>
        <taxon>Dothideomycetes</taxon>
        <taxon>Dothideomycetidae</taxon>
        <taxon>Mycosphaerellales</taxon>
        <taxon>Teratosphaeriaceae</taxon>
        <taxon>Teratosphaeria</taxon>
    </lineage>
</organism>
<dbReference type="InterPro" id="IPR043129">
    <property type="entry name" value="ATPase_NBD"/>
</dbReference>
<evidence type="ECO:0000313" key="1">
    <source>
        <dbReference type="EMBL" id="KAH9836420.1"/>
    </source>
</evidence>
<evidence type="ECO:0000313" key="2">
    <source>
        <dbReference type="Proteomes" id="UP001138500"/>
    </source>
</evidence>
<dbReference type="Gene3D" id="3.90.640.10">
    <property type="entry name" value="Actin, Chain A, domain 4"/>
    <property type="match status" value="1"/>
</dbReference>
<gene>
    <name evidence="1" type="ORF">Tdes44962_MAKER08490</name>
</gene>